<gene>
    <name evidence="2" type="ORF">AgaP_AGAP011632</name>
</gene>
<reference evidence="2" key="1">
    <citation type="journal article" date="2002" name="Science">
        <title>The genome sequence of the malaria mosquito Anopheles gambiae.</title>
        <authorList>
            <person name="Holt R.A."/>
            <person name="Subramanian G.M."/>
            <person name="Halpern A."/>
            <person name="Sutton G.G."/>
            <person name="Charlab R."/>
            <person name="Nusskern D.R."/>
            <person name="Wincker P."/>
            <person name="Clark A.G."/>
            <person name="Ribeiro J.M."/>
            <person name="Wides R."/>
            <person name="Salzberg S.L."/>
            <person name="Loftus B."/>
            <person name="Yandell M."/>
            <person name="Majoros W.H."/>
            <person name="Rusch D.B."/>
            <person name="Lai Z."/>
            <person name="Kraft C.L."/>
            <person name="Abril J.F."/>
            <person name="Anthouard V."/>
            <person name="Arensburger P."/>
            <person name="Atkinson P.W."/>
            <person name="Baden H."/>
            <person name="de Berardinis V."/>
            <person name="Baldwin D."/>
            <person name="Benes V."/>
            <person name="Biedler J."/>
            <person name="Blass C."/>
            <person name="Bolanos R."/>
            <person name="Boscus D."/>
            <person name="Barnstead M."/>
            <person name="Cai S."/>
            <person name="Center A."/>
            <person name="Chaturverdi K."/>
            <person name="Christophides G.K."/>
            <person name="Chrystal M.A."/>
            <person name="Clamp M."/>
            <person name="Cravchik A."/>
            <person name="Curwen V."/>
            <person name="Dana A."/>
            <person name="Delcher A."/>
            <person name="Dew I."/>
            <person name="Evans C.A."/>
            <person name="Flanigan M."/>
            <person name="Grundschober-Freimoser A."/>
            <person name="Friedli L."/>
            <person name="Gu Z."/>
            <person name="Guan P."/>
            <person name="Guigo R."/>
            <person name="Hillenmeyer M.E."/>
            <person name="Hladun S.L."/>
            <person name="Hogan J.R."/>
            <person name="Hong Y.S."/>
            <person name="Hoover J."/>
            <person name="Jaillon O."/>
            <person name="Ke Z."/>
            <person name="Kodira C."/>
            <person name="Kokoza E."/>
            <person name="Koutsos A."/>
            <person name="Letunic I."/>
            <person name="Levitsky A."/>
            <person name="Liang Y."/>
            <person name="Lin J.J."/>
            <person name="Lobo N.F."/>
            <person name="Lopez J.R."/>
            <person name="Malek J.A."/>
            <person name="McIntosh T.C."/>
            <person name="Meister S."/>
            <person name="Miller J."/>
            <person name="Mobarry C."/>
            <person name="Mongin E."/>
            <person name="Murphy S.D."/>
            <person name="O'Brochta D.A."/>
            <person name="Pfannkoch C."/>
            <person name="Qi R."/>
            <person name="Regier M.A."/>
            <person name="Remington K."/>
            <person name="Shao H."/>
            <person name="Sharakhova M.V."/>
            <person name="Sitter C.D."/>
            <person name="Shetty J."/>
            <person name="Smith T.J."/>
            <person name="Strong R."/>
            <person name="Sun J."/>
            <person name="Thomasova D."/>
            <person name="Ton L.Q."/>
            <person name="Topalis P."/>
            <person name="Tu Z."/>
            <person name="Unger M.F."/>
            <person name="Walenz B."/>
            <person name="Wang A."/>
            <person name="Wang J."/>
            <person name="Wang M."/>
            <person name="Wang X."/>
            <person name="Woodford K.J."/>
            <person name="Wortman J.R."/>
            <person name="Wu M."/>
            <person name="Yao A."/>
            <person name="Zdobnov E.M."/>
            <person name="Zhang H."/>
            <person name="Zhao Q."/>
            <person name="Zhao S."/>
            <person name="Zhu S.C."/>
            <person name="Zhimulev I."/>
            <person name="Coluzzi M."/>
            <person name="della Torre A."/>
            <person name="Roth C.W."/>
            <person name="Louis C."/>
            <person name="Kalush F."/>
            <person name="Mural R.J."/>
            <person name="Myers E.W."/>
            <person name="Adams M.D."/>
            <person name="Smith H.O."/>
            <person name="Broder S."/>
            <person name="Gardner M.J."/>
            <person name="Fraser C.M."/>
            <person name="Birney E."/>
            <person name="Bork P."/>
            <person name="Brey P.T."/>
            <person name="Venter J.C."/>
            <person name="Weissenbach J."/>
            <person name="Kafatos F.C."/>
            <person name="Collins F.H."/>
            <person name="Hoffman S.L."/>
        </authorList>
    </citation>
    <scope>NUCLEOTIDE SEQUENCE [LARGE SCALE GENOMIC DNA]</scope>
    <source>
        <strain evidence="2">PEST</strain>
    </source>
</reference>
<dbReference type="PaxDb" id="7165-AGAP011632-PA"/>
<evidence type="ECO:0000313" key="2">
    <source>
        <dbReference type="EMBL" id="EAL38924.2"/>
    </source>
</evidence>
<evidence type="ECO:0000256" key="1">
    <source>
        <dbReference type="SAM" id="MobiDB-lite"/>
    </source>
</evidence>
<comment type="caution">
    <text evidence="2">The sequence shown here is derived from an EMBL/GenBank/DDBJ whole genome shotgun (WGS) entry which is preliminary data.</text>
</comment>
<dbReference type="VEuPathDB" id="VectorBase:AGAP028628"/>
<protein>
    <submittedName>
        <fullName evidence="2">AGAP011632-PA</fullName>
    </submittedName>
</protein>
<reference evidence="2" key="4">
    <citation type="journal article" date="2007" name="Genome Biol.">
        <title>Update of the Anopheles gambiae PEST genome assembly.</title>
        <authorList>
            <person name="Sharakhova M.V."/>
            <person name="Hammond M.P."/>
            <person name="Lobo N.F."/>
            <person name="Krzywinski J."/>
            <person name="Unger M.F."/>
            <person name="Hillenmeyer M.E."/>
            <person name="Bruggner R.V."/>
            <person name="Birney E."/>
            <person name="Collins F.H."/>
        </authorList>
    </citation>
    <scope>NUCLEOTIDE SEQUENCE</scope>
    <source>
        <strain evidence="2">PEST</strain>
    </source>
</reference>
<dbReference type="AlphaFoldDB" id="A0A1W5C988"/>
<dbReference type="InParanoid" id="A0A1W5C988"/>
<dbReference type="Gene3D" id="3.90.180.10">
    <property type="entry name" value="Medium-chain alcohol dehydrogenases, catalytic domain"/>
    <property type="match status" value="1"/>
</dbReference>
<name>A0A1W5C988_ANOGA</name>
<sequence length="78" mass="8737">MIADTIEMRSEGMIAGHISKIFPLAKIQQAIEFIQQKQCTGKVLIDVQCPDEDDCPEGKEKKDKKSKEGDGEKKKSKD</sequence>
<dbReference type="EMBL" id="AAAB01008986">
    <property type="protein sequence ID" value="EAL38924.2"/>
    <property type="molecule type" value="Genomic_DNA"/>
</dbReference>
<reference evidence="2" key="2">
    <citation type="submission" date="2002-03" db="EMBL/GenBank/DDBJ databases">
        <authorList>
            <consortium name="The Anopheles Genome Sequencing Consortium"/>
        </authorList>
    </citation>
    <scope>NUCLEOTIDE SEQUENCE</scope>
    <source>
        <strain evidence="2">PEST</strain>
    </source>
</reference>
<dbReference type="STRING" id="7165.A0A1W5C988"/>
<proteinExistence type="predicted"/>
<feature type="compositionally biased region" description="Basic and acidic residues" evidence="1">
    <location>
        <begin position="56"/>
        <end position="78"/>
    </location>
</feature>
<reference evidence="2" key="3">
    <citation type="journal article" date="2004" name="Trends Parasitol.">
        <title>The Anopheles gambiae genome: an update.</title>
        <authorList>
            <person name="Mongin E."/>
            <person name="Louis C."/>
            <person name="Holt R.A."/>
            <person name="Birney E."/>
            <person name="Collins F.H."/>
        </authorList>
    </citation>
    <scope>NUCLEOTIDE SEQUENCE</scope>
    <source>
        <strain evidence="2">PEST</strain>
    </source>
</reference>
<feature type="region of interest" description="Disordered" evidence="1">
    <location>
        <begin position="50"/>
        <end position="78"/>
    </location>
</feature>
<accession>A0A1W5C988</accession>
<reference evidence="2" key="5">
    <citation type="submission" date="2011-05" db="EMBL/GenBank/DDBJ databases">
        <authorList>
            <consortium name="VectorBase"/>
        </authorList>
    </citation>
    <scope>NUCLEOTIDE SEQUENCE</scope>
    <source>
        <strain evidence="2">PEST</strain>
    </source>
</reference>
<organism evidence="2">
    <name type="scientific">Anopheles gambiae</name>
    <name type="common">African malaria mosquito</name>
    <dbReference type="NCBI Taxonomy" id="7165"/>
    <lineage>
        <taxon>Eukaryota</taxon>
        <taxon>Metazoa</taxon>
        <taxon>Ecdysozoa</taxon>
        <taxon>Arthropoda</taxon>
        <taxon>Hexapoda</taxon>
        <taxon>Insecta</taxon>
        <taxon>Pterygota</taxon>
        <taxon>Neoptera</taxon>
        <taxon>Endopterygota</taxon>
        <taxon>Diptera</taxon>
        <taxon>Nematocera</taxon>
        <taxon>Culicoidea</taxon>
        <taxon>Culicidae</taxon>
        <taxon>Anophelinae</taxon>
        <taxon>Anopheles</taxon>
    </lineage>
</organism>
<dbReference type="VEuPathDB" id="VectorBase:AGAMI1_010121"/>